<dbReference type="PANTHER" id="PTHR37984:SF5">
    <property type="entry name" value="PROTEIN NYNRIN-LIKE"/>
    <property type="match status" value="1"/>
</dbReference>
<dbReference type="EMBL" id="BKCJ010248874">
    <property type="protein sequence ID" value="GEZ17542.1"/>
    <property type="molecule type" value="Genomic_DNA"/>
</dbReference>
<dbReference type="InterPro" id="IPR036397">
    <property type="entry name" value="RNaseH_sf"/>
</dbReference>
<dbReference type="InterPro" id="IPR043502">
    <property type="entry name" value="DNA/RNA_pol_sf"/>
</dbReference>
<evidence type="ECO:0000256" key="1">
    <source>
        <dbReference type="ARBA" id="ARBA00022679"/>
    </source>
</evidence>
<organism evidence="8">
    <name type="scientific">Tanacetum cinerariifolium</name>
    <name type="common">Dalmatian daisy</name>
    <name type="synonym">Chrysanthemum cinerariifolium</name>
    <dbReference type="NCBI Taxonomy" id="118510"/>
    <lineage>
        <taxon>Eukaryota</taxon>
        <taxon>Viridiplantae</taxon>
        <taxon>Streptophyta</taxon>
        <taxon>Embryophyta</taxon>
        <taxon>Tracheophyta</taxon>
        <taxon>Spermatophyta</taxon>
        <taxon>Magnoliopsida</taxon>
        <taxon>eudicotyledons</taxon>
        <taxon>Gunneridae</taxon>
        <taxon>Pentapetalae</taxon>
        <taxon>asterids</taxon>
        <taxon>campanulids</taxon>
        <taxon>Asterales</taxon>
        <taxon>Asteraceae</taxon>
        <taxon>Asteroideae</taxon>
        <taxon>Anthemideae</taxon>
        <taxon>Anthemidinae</taxon>
        <taxon>Tanacetum</taxon>
    </lineage>
</organism>
<evidence type="ECO:0000256" key="6">
    <source>
        <dbReference type="SAM" id="MobiDB-lite"/>
    </source>
</evidence>
<dbReference type="InterPro" id="IPR012337">
    <property type="entry name" value="RNaseH-like_sf"/>
</dbReference>
<feature type="compositionally biased region" description="Polar residues" evidence="6">
    <location>
        <begin position="302"/>
        <end position="315"/>
    </location>
</feature>
<dbReference type="CDD" id="cd00303">
    <property type="entry name" value="retropepsin_like"/>
    <property type="match status" value="1"/>
</dbReference>
<evidence type="ECO:0000256" key="2">
    <source>
        <dbReference type="ARBA" id="ARBA00022695"/>
    </source>
</evidence>
<evidence type="ECO:0000259" key="7">
    <source>
        <dbReference type="PROSITE" id="PS50994"/>
    </source>
</evidence>
<dbReference type="PANTHER" id="PTHR37984">
    <property type="entry name" value="PROTEIN CBG26694"/>
    <property type="match status" value="1"/>
</dbReference>
<keyword evidence="1" id="KW-0808">Transferase</keyword>
<evidence type="ECO:0000256" key="5">
    <source>
        <dbReference type="ARBA" id="ARBA00023268"/>
    </source>
</evidence>
<feature type="region of interest" description="Disordered" evidence="6">
    <location>
        <begin position="295"/>
        <end position="315"/>
    </location>
</feature>
<feature type="compositionally biased region" description="Polar residues" evidence="6">
    <location>
        <begin position="327"/>
        <end position="353"/>
    </location>
</feature>
<dbReference type="Gene3D" id="2.40.70.10">
    <property type="entry name" value="Acid Proteases"/>
    <property type="match status" value="1"/>
</dbReference>
<name>A0A699I3W7_TANCI</name>
<evidence type="ECO:0000256" key="4">
    <source>
        <dbReference type="ARBA" id="ARBA00022759"/>
    </source>
</evidence>
<dbReference type="SUPFAM" id="SSF53098">
    <property type="entry name" value="Ribonuclease H-like"/>
    <property type="match status" value="1"/>
</dbReference>
<dbReference type="GO" id="GO:0004519">
    <property type="term" value="F:endonuclease activity"/>
    <property type="evidence" value="ECO:0007669"/>
    <property type="project" value="UniProtKB-KW"/>
</dbReference>
<dbReference type="Pfam" id="PF17919">
    <property type="entry name" value="RT_RNaseH_2"/>
    <property type="match status" value="1"/>
</dbReference>
<dbReference type="GO" id="GO:0003964">
    <property type="term" value="F:RNA-directed DNA polymerase activity"/>
    <property type="evidence" value="ECO:0007669"/>
    <property type="project" value="UniProtKB-KW"/>
</dbReference>
<dbReference type="GO" id="GO:0015074">
    <property type="term" value="P:DNA integration"/>
    <property type="evidence" value="ECO:0007669"/>
    <property type="project" value="InterPro"/>
</dbReference>
<sequence length="1123" mass="127043">ITSTLKFPNVPNTSIKLMLFPFSLEGATRIWLEKEPPRSIFTWDDLVSKFINQFFPTSKTTNLRNEITNFQQRFDESFSEAWDRFKDLLRACPHRGFSEVHQLDIFYNALNSKDQDSLNSDAGGNVLDKMPHECLAIIKSKSKVRYSRNKPVVAKVSTNTSTSGISLDVAELKDMVKALLLDKKSQNQAPATVKAVEESCVTCGGAHSYRNCPATDGNVYRENIHEFVSQASTVNYNQGNTSYRPSMMSNQIRPPAYQAPTYQAPAPQTQGVSKEDISTYVKANDAVMRNMQTQEATKDTVHPTNNGSTEDVQPQVVQSKSLILNSEPVNSSTIEPVSSPVSIPRPNQRSSIPYPSRMQDQKLRDKANNQGEKFFQIFKDLNFNISFADALTLMPKFGPSIKSLLTNKDKLYELARTPLNEHCSEVLLKKLPEKLGDLGKFLIPCDFLRKAECLALADLGASINLMPLSVWNKLSLPDLTPTCMTLELADHSVSRPVGVAEDVYVKVGTFHFPTDFVVVDFDVDPRVPLILRISFLKTGRALIDVFKGELTLRVGKEAITFNLDQTSRYSANYNDITAKRIDVVDMACEEYSQEVLGFSDVIASGNPTPYYDPIISTTSSTVTPFRNSDFLLEEVDAFLALEDDPTSPKVDKSYLDYEGDILLLEAFLNDDPSLPPPNHGNYLPEVRKELKIREAKSDKSSIDEPPEVELKDLPPHLEYAFLEGDDKFLVIIAKYLSVEEKTTLITVLKSHKSMNRLLEKDTPFHFSKQCVEAFQTLKRKLTEAPILIAPDCDMPFELMCDASDFAIGAVLGQCQRKHFRLIHYARAENLVADHLSRLENPHLNVLDPKEINESFPLETLNLVSTRGNSSTSWFADFANYHARNFVVKGMSSQQKSKISQRDEMPQNSIQVCESFNVWGIEFMGPFSSSRGNKYILVVVDYLSKWVEAKVLPTNDARVVCKFLKNLFAKFGTPRAIINDRGTHFCNDQFAKVMQKFDVTHRLATPYHPQTSGQVEVSNHGLKCIIKRIVGENRASWSEKLDDALWAFQTAYKTPIGCTPYKIVYGKMCHLPSELEHKSYWALKHAKFDLQTTGYHRKVQLNELRDEAYENYLIYKEKTKRLHY</sequence>
<keyword evidence="4" id="KW-0255">Endonuclease</keyword>
<dbReference type="InterPro" id="IPR005162">
    <property type="entry name" value="Retrotrans_gag_dom"/>
</dbReference>
<comment type="caution">
    <text evidence="8">The sequence shown here is derived from an EMBL/GenBank/DDBJ whole genome shotgun (WGS) entry which is preliminary data.</text>
</comment>
<dbReference type="Gene3D" id="3.30.70.270">
    <property type="match status" value="1"/>
</dbReference>
<feature type="non-terminal residue" evidence="8">
    <location>
        <position position="1"/>
    </location>
</feature>
<keyword evidence="8" id="KW-0695">RNA-directed DNA polymerase</keyword>
<dbReference type="AlphaFoldDB" id="A0A699I3W7"/>
<dbReference type="InterPro" id="IPR043128">
    <property type="entry name" value="Rev_trsase/Diguanyl_cyclase"/>
</dbReference>
<dbReference type="PROSITE" id="PS50994">
    <property type="entry name" value="INTEGRASE"/>
    <property type="match status" value="1"/>
</dbReference>
<dbReference type="InterPro" id="IPR001584">
    <property type="entry name" value="Integrase_cat-core"/>
</dbReference>
<protein>
    <submittedName>
        <fullName evidence="8">Reverse transcriptase domain-containing protein</fullName>
    </submittedName>
</protein>
<accession>A0A699I3W7</accession>
<keyword evidence="3" id="KW-0540">Nuclease</keyword>
<feature type="domain" description="Integrase catalytic" evidence="7">
    <location>
        <begin position="901"/>
        <end position="1067"/>
    </location>
</feature>
<evidence type="ECO:0000256" key="3">
    <source>
        <dbReference type="ARBA" id="ARBA00022722"/>
    </source>
</evidence>
<keyword evidence="4" id="KW-0378">Hydrolase</keyword>
<dbReference type="Pfam" id="PF03732">
    <property type="entry name" value="Retrotrans_gag"/>
    <property type="match status" value="1"/>
</dbReference>
<dbReference type="Pfam" id="PF00665">
    <property type="entry name" value="rve"/>
    <property type="match status" value="1"/>
</dbReference>
<dbReference type="SUPFAM" id="SSF56672">
    <property type="entry name" value="DNA/RNA polymerases"/>
    <property type="match status" value="1"/>
</dbReference>
<proteinExistence type="predicted"/>
<evidence type="ECO:0000313" key="8">
    <source>
        <dbReference type="EMBL" id="GEZ17542.1"/>
    </source>
</evidence>
<dbReference type="InterPro" id="IPR050951">
    <property type="entry name" value="Retrovirus_Pol_polyprotein"/>
</dbReference>
<dbReference type="InterPro" id="IPR021109">
    <property type="entry name" value="Peptidase_aspartic_dom_sf"/>
</dbReference>
<dbReference type="GO" id="GO:0003676">
    <property type="term" value="F:nucleic acid binding"/>
    <property type="evidence" value="ECO:0007669"/>
    <property type="project" value="InterPro"/>
</dbReference>
<reference evidence="8" key="1">
    <citation type="journal article" date="2019" name="Sci. Rep.">
        <title>Draft genome of Tanacetum cinerariifolium, the natural source of mosquito coil.</title>
        <authorList>
            <person name="Yamashiro T."/>
            <person name="Shiraishi A."/>
            <person name="Satake H."/>
            <person name="Nakayama K."/>
        </authorList>
    </citation>
    <scope>NUCLEOTIDE SEQUENCE</scope>
</reference>
<dbReference type="InterPro" id="IPR041577">
    <property type="entry name" value="RT_RNaseH_2"/>
</dbReference>
<dbReference type="Gene3D" id="3.30.420.10">
    <property type="entry name" value="Ribonuclease H-like superfamily/Ribonuclease H"/>
    <property type="match status" value="1"/>
</dbReference>
<feature type="region of interest" description="Disordered" evidence="6">
    <location>
        <begin position="327"/>
        <end position="359"/>
    </location>
</feature>
<keyword evidence="2" id="KW-0548">Nucleotidyltransferase</keyword>
<keyword evidence="5" id="KW-0511">Multifunctional enzyme</keyword>
<gene>
    <name evidence="8" type="ORF">Tci_489515</name>
</gene>